<accession>A0A9Q5JEL7</accession>
<gene>
    <name evidence="2" type="ORF">BG262_06445</name>
</gene>
<dbReference type="PANTHER" id="PTHR12526">
    <property type="entry name" value="GLYCOSYLTRANSFERASE"/>
    <property type="match status" value="1"/>
</dbReference>
<dbReference type="Gene3D" id="3.40.50.2000">
    <property type="entry name" value="Glycogen Phosphorylase B"/>
    <property type="match status" value="2"/>
</dbReference>
<name>A0A9Q5JEL7_9LACT</name>
<dbReference type="InterPro" id="IPR001296">
    <property type="entry name" value="Glyco_trans_1"/>
</dbReference>
<dbReference type="GO" id="GO:0016757">
    <property type="term" value="F:glycosyltransferase activity"/>
    <property type="evidence" value="ECO:0007669"/>
    <property type="project" value="InterPro"/>
</dbReference>
<sequence>MNIAVLIPYMSGKGGTETVVNNWKDNFSTYCPNIKLDFILPEGSIDGNWIEYTDNVKVIDKFKSNKYNYRFRNIGYIWPLYYFLRKDYDVVVCLSTKMIKYCKLMKRIFKLKFKIVSWIHFSLNHESLVKKIDLIKSDYHFAISKGISKQLTEEGVEPERIFFVGNPISIKNITISPSNKLNNKFIYIGRLQLDSQKNFRQILDVFSNNNIEGNWQLDVYGTGDDYVEIKKIISENNLEDRIILHGWVSSPFNEIKEADYLLLSSNYEGFPMVLLEAISYGIPCISSNCPTGPEDIINSTNGYLFPVGDNEQFEEIIHKVLTEHESSFKTSEVKKSIKNFYEESYYRNIYMFLNQITGEDS</sequence>
<proteinExistence type="predicted"/>
<dbReference type="Proteomes" id="UP000177273">
    <property type="component" value="Unassembled WGS sequence"/>
</dbReference>
<dbReference type="RefSeq" id="WP_070788595.1">
    <property type="nucleotide sequence ID" value="NZ_MKIQ01000030.1"/>
</dbReference>
<keyword evidence="3" id="KW-1185">Reference proteome</keyword>
<reference evidence="3" key="1">
    <citation type="submission" date="2016-09" db="EMBL/GenBank/DDBJ databases">
        <title>Draft genome sequence of a novel species of the family Streptococcaceae isolated from flowers.</title>
        <authorList>
            <person name="Chuah L.-O."/>
            <person name="Yap K.-P."/>
            <person name="Thong K.L."/>
            <person name="Liong M.T."/>
            <person name="Ahmad R."/>
            <person name="Rusul G."/>
        </authorList>
    </citation>
    <scope>NUCLEOTIDE SEQUENCE [LARGE SCALE GENOMIC DNA]</scope>
    <source>
        <strain evidence="3">HibF3</strain>
    </source>
</reference>
<protein>
    <recommendedName>
        <fullName evidence="1">Glycosyl transferase family 1 domain-containing protein</fullName>
    </recommendedName>
</protein>
<dbReference type="AlphaFoldDB" id="A0A9Q5JEL7"/>
<evidence type="ECO:0000313" key="2">
    <source>
        <dbReference type="EMBL" id="OFI45910.1"/>
    </source>
</evidence>
<dbReference type="PANTHER" id="PTHR12526:SF630">
    <property type="entry name" value="GLYCOSYLTRANSFERASE"/>
    <property type="match status" value="1"/>
</dbReference>
<dbReference type="EMBL" id="MKIQ01000030">
    <property type="protein sequence ID" value="OFI45910.1"/>
    <property type="molecule type" value="Genomic_DNA"/>
</dbReference>
<evidence type="ECO:0000313" key="3">
    <source>
        <dbReference type="Proteomes" id="UP000177273"/>
    </source>
</evidence>
<comment type="caution">
    <text evidence="2">The sequence shown here is derived from an EMBL/GenBank/DDBJ whole genome shotgun (WGS) entry which is preliminary data.</text>
</comment>
<organism evidence="2 3">
    <name type="scientific">Floricoccus penangensis</name>
    <dbReference type="NCBI Taxonomy" id="1859475"/>
    <lineage>
        <taxon>Bacteria</taxon>
        <taxon>Bacillati</taxon>
        <taxon>Bacillota</taxon>
        <taxon>Bacilli</taxon>
        <taxon>Lactobacillales</taxon>
        <taxon>Streptococcaceae</taxon>
        <taxon>Floricoccus</taxon>
    </lineage>
</organism>
<dbReference type="Pfam" id="PF00534">
    <property type="entry name" value="Glycos_transf_1"/>
    <property type="match status" value="1"/>
</dbReference>
<dbReference type="SUPFAM" id="SSF53756">
    <property type="entry name" value="UDP-Glycosyltransferase/glycogen phosphorylase"/>
    <property type="match status" value="1"/>
</dbReference>
<dbReference type="CDD" id="cd03811">
    <property type="entry name" value="GT4_GT28_WabH-like"/>
    <property type="match status" value="1"/>
</dbReference>
<feature type="domain" description="Glycosyl transferase family 1" evidence="1">
    <location>
        <begin position="176"/>
        <end position="327"/>
    </location>
</feature>
<evidence type="ECO:0000259" key="1">
    <source>
        <dbReference type="Pfam" id="PF00534"/>
    </source>
</evidence>
<dbReference type="OrthoDB" id="9787617at2"/>